<keyword evidence="2" id="KW-0805">Transcription regulation</keyword>
<reference evidence="5" key="1">
    <citation type="submission" date="2023-07" db="EMBL/GenBank/DDBJ databases">
        <title>Gilvimarinus algae sp. nov., isolated from the surface of Kelp.</title>
        <authorList>
            <person name="Sun Y.Y."/>
            <person name="Gong Y."/>
            <person name="Du Z.J."/>
        </authorList>
    </citation>
    <scope>NUCLEOTIDE SEQUENCE</scope>
    <source>
        <strain evidence="5">SDUM040014</strain>
    </source>
</reference>
<evidence type="ECO:0000313" key="6">
    <source>
        <dbReference type="Proteomes" id="UP001168380"/>
    </source>
</evidence>
<evidence type="ECO:0000313" key="5">
    <source>
        <dbReference type="EMBL" id="MDO3381460.1"/>
    </source>
</evidence>
<dbReference type="InterPro" id="IPR036390">
    <property type="entry name" value="WH_DNA-bd_sf"/>
</dbReference>
<dbReference type="Proteomes" id="UP001168380">
    <property type="component" value="Unassembled WGS sequence"/>
</dbReference>
<comment type="caution">
    <text evidence="5">The sequence shown here is derived from an EMBL/GenBank/DDBJ whole genome shotgun (WGS) entry which is preliminary data.</text>
</comment>
<organism evidence="5 6">
    <name type="scientific">Gilvimarinus algae</name>
    <dbReference type="NCBI Taxonomy" id="3058037"/>
    <lineage>
        <taxon>Bacteria</taxon>
        <taxon>Pseudomonadati</taxon>
        <taxon>Pseudomonadota</taxon>
        <taxon>Gammaproteobacteria</taxon>
        <taxon>Cellvibrionales</taxon>
        <taxon>Cellvibrionaceae</taxon>
        <taxon>Gilvimarinus</taxon>
    </lineage>
</organism>
<keyword evidence="4" id="KW-0804">Transcription</keyword>
<protein>
    <submittedName>
        <fullName evidence="5">BlaI/MecI/CopY family transcriptional regulator</fullName>
    </submittedName>
</protein>
<dbReference type="RefSeq" id="WP_302711596.1">
    <property type="nucleotide sequence ID" value="NZ_JAULRT010000035.1"/>
</dbReference>
<dbReference type="EMBL" id="JAULRT010000035">
    <property type="protein sequence ID" value="MDO3381460.1"/>
    <property type="molecule type" value="Genomic_DNA"/>
</dbReference>
<accession>A0ABT8TCV9</accession>
<keyword evidence="3" id="KW-0238">DNA-binding</keyword>
<evidence type="ECO:0000256" key="4">
    <source>
        <dbReference type="ARBA" id="ARBA00023163"/>
    </source>
</evidence>
<dbReference type="InterPro" id="IPR005650">
    <property type="entry name" value="BlaI_family"/>
</dbReference>
<dbReference type="Pfam" id="PF03965">
    <property type="entry name" value="Penicillinase_R"/>
    <property type="match status" value="1"/>
</dbReference>
<evidence type="ECO:0000256" key="2">
    <source>
        <dbReference type="ARBA" id="ARBA00023015"/>
    </source>
</evidence>
<gene>
    <name evidence="5" type="ORF">QWI16_04695</name>
</gene>
<evidence type="ECO:0000256" key="1">
    <source>
        <dbReference type="ARBA" id="ARBA00011046"/>
    </source>
</evidence>
<evidence type="ECO:0000256" key="3">
    <source>
        <dbReference type="ARBA" id="ARBA00023125"/>
    </source>
</evidence>
<dbReference type="InterPro" id="IPR036388">
    <property type="entry name" value="WH-like_DNA-bd_sf"/>
</dbReference>
<keyword evidence="6" id="KW-1185">Reference proteome</keyword>
<proteinExistence type="inferred from homology"/>
<comment type="similarity">
    <text evidence="1">Belongs to the BlaI transcriptional regulatory family.</text>
</comment>
<name>A0ABT8TCV9_9GAMM</name>
<dbReference type="Gene3D" id="1.10.10.10">
    <property type="entry name" value="Winged helix-like DNA-binding domain superfamily/Winged helix DNA-binding domain"/>
    <property type="match status" value="1"/>
</dbReference>
<dbReference type="SUPFAM" id="SSF46785">
    <property type="entry name" value="Winged helix' DNA-binding domain"/>
    <property type="match status" value="1"/>
</dbReference>
<sequence>MDLNSGLLAWLNIKRTGSRTPALGSRELAVLDILWRHDNLSAQQVLDKLSGQSISLSTVQSTLERLQRKAVVTRTKLSRAYLYSANLRREDLICTLLQDITDEIAGGDMAPVVSGFMDYLEQSPGAGKTKPDHD</sequence>